<protein>
    <submittedName>
        <fullName evidence="3">Outer membrane protein with beta-barrel domain</fullName>
    </submittedName>
</protein>
<accession>A0A2T0TIV9</accession>
<proteinExistence type="predicted"/>
<dbReference type="Pfam" id="PF13568">
    <property type="entry name" value="OMP_b-brl_2"/>
    <property type="match status" value="1"/>
</dbReference>
<evidence type="ECO:0000313" key="4">
    <source>
        <dbReference type="Proteomes" id="UP000238375"/>
    </source>
</evidence>
<comment type="caution">
    <text evidence="3">The sequence shown here is derived from an EMBL/GenBank/DDBJ whole genome shotgun (WGS) entry which is preliminary data.</text>
</comment>
<keyword evidence="1" id="KW-0732">Signal</keyword>
<keyword evidence="4" id="KW-1185">Reference proteome</keyword>
<dbReference type="Proteomes" id="UP000238375">
    <property type="component" value="Unassembled WGS sequence"/>
</dbReference>
<feature type="chain" id="PRO_5015530009" evidence="1">
    <location>
        <begin position="21"/>
        <end position="202"/>
    </location>
</feature>
<sequence>MKKLLYSVIALAISSTFATAQVRVGVTGGLQVASQQIKVQGITITGSNLVGFQAGLLLDAAVSENLSIRPQVLYSVKGGKYNIGGNSFTTTFNYIELPIQAVYGFPLSSGRVALGAGPYVAYALNGKDKAGSVSQPVDFGSGEDQIKRIDYGLRLSAGYELSSGLGITAYYAPGLANFVNTAQGTAKNSAFGLSLSYLFGGV</sequence>
<evidence type="ECO:0000256" key="1">
    <source>
        <dbReference type="SAM" id="SignalP"/>
    </source>
</evidence>
<organism evidence="3 4">
    <name type="scientific">Spirosoma oryzae</name>
    <dbReference type="NCBI Taxonomy" id="1469603"/>
    <lineage>
        <taxon>Bacteria</taxon>
        <taxon>Pseudomonadati</taxon>
        <taxon>Bacteroidota</taxon>
        <taxon>Cytophagia</taxon>
        <taxon>Cytophagales</taxon>
        <taxon>Cytophagaceae</taxon>
        <taxon>Spirosoma</taxon>
    </lineage>
</organism>
<dbReference type="AlphaFoldDB" id="A0A2T0TIV9"/>
<name>A0A2T0TIV9_9BACT</name>
<evidence type="ECO:0000313" key="3">
    <source>
        <dbReference type="EMBL" id="PRY45458.1"/>
    </source>
</evidence>
<feature type="domain" description="Outer membrane protein beta-barrel" evidence="2">
    <location>
        <begin position="21"/>
        <end position="178"/>
    </location>
</feature>
<dbReference type="OrthoDB" id="1429208at2"/>
<gene>
    <name evidence="3" type="ORF">CLV58_102207</name>
</gene>
<dbReference type="EMBL" id="PVTE01000002">
    <property type="protein sequence ID" value="PRY45458.1"/>
    <property type="molecule type" value="Genomic_DNA"/>
</dbReference>
<reference evidence="3 4" key="1">
    <citation type="submission" date="2018-03" db="EMBL/GenBank/DDBJ databases">
        <title>Genomic Encyclopedia of Archaeal and Bacterial Type Strains, Phase II (KMG-II): from individual species to whole genera.</title>
        <authorList>
            <person name="Goeker M."/>
        </authorList>
    </citation>
    <scope>NUCLEOTIDE SEQUENCE [LARGE SCALE GENOMIC DNA]</scope>
    <source>
        <strain evidence="3 4">DSM 28354</strain>
    </source>
</reference>
<evidence type="ECO:0000259" key="2">
    <source>
        <dbReference type="Pfam" id="PF13568"/>
    </source>
</evidence>
<dbReference type="InterPro" id="IPR025665">
    <property type="entry name" value="Beta-barrel_OMP_2"/>
</dbReference>
<dbReference type="RefSeq" id="WP_106136317.1">
    <property type="nucleotide sequence ID" value="NZ_PVTE01000002.1"/>
</dbReference>
<feature type="signal peptide" evidence="1">
    <location>
        <begin position="1"/>
        <end position="20"/>
    </location>
</feature>